<comment type="caution">
    <text evidence="3">The sequence shown here is derived from an EMBL/GenBank/DDBJ whole genome shotgun (WGS) entry which is preliminary data.</text>
</comment>
<dbReference type="SUPFAM" id="SSF51735">
    <property type="entry name" value="NAD(P)-binding Rossmann-fold domains"/>
    <property type="match status" value="1"/>
</dbReference>
<proteinExistence type="inferred from homology"/>
<protein>
    <recommendedName>
        <fullName evidence="2">Saccharopine dehydrogenase NADP binding domain-containing protein</fullName>
    </recommendedName>
</protein>
<dbReference type="InterPro" id="IPR036291">
    <property type="entry name" value="NAD(P)-bd_dom_sf"/>
</dbReference>
<dbReference type="GO" id="GO:0005886">
    <property type="term" value="C:plasma membrane"/>
    <property type="evidence" value="ECO:0007669"/>
    <property type="project" value="TreeGrafter"/>
</dbReference>
<organism evidence="3 4">
    <name type="scientific">Pristionchus entomophagus</name>
    <dbReference type="NCBI Taxonomy" id="358040"/>
    <lineage>
        <taxon>Eukaryota</taxon>
        <taxon>Metazoa</taxon>
        <taxon>Ecdysozoa</taxon>
        <taxon>Nematoda</taxon>
        <taxon>Chromadorea</taxon>
        <taxon>Rhabditida</taxon>
        <taxon>Rhabditina</taxon>
        <taxon>Diplogasteromorpha</taxon>
        <taxon>Diplogasteroidea</taxon>
        <taxon>Neodiplogasteridae</taxon>
        <taxon>Pristionchus</taxon>
    </lineage>
</organism>
<dbReference type="GO" id="GO:0005739">
    <property type="term" value="C:mitochondrion"/>
    <property type="evidence" value="ECO:0007669"/>
    <property type="project" value="TreeGrafter"/>
</dbReference>
<feature type="non-terminal residue" evidence="3">
    <location>
        <position position="130"/>
    </location>
</feature>
<dbReference type="PANTHER" id="PTHR12286">
    <property type="entry name" value="SACCHAROPINE DEHYDROGENASE-LIKE OXIDOREDUCTASE"/>
    <property type="match status" value="1"/>
</dbReference>
<comment type="similarity">
    <text evidence="1">Belongs to the saccharopine dehydrogenase family.</text>
</comment>
<evidence type="ECO:0000259" key="2">
    <source>
        <dbReference type="Pfam" id="PF03435"/>
    </source>
</evidence>
<reference evidence="3" key="1">
    <citation type="submission" date="2023-10" db="EMBL/GenBank/DDBJ databases">
        <title>Genome assembly of Pristionchus species.</title>
        <authorList>
            <person name="Yoshida K."/>
            <person name="Sommer R.J."/>
        </authorList>
    </citation>
    <scope>NUCLEOTIDE SEQUENCE</scope>
    <source>
        <strain evidence="3">RS0144</strain>
    </source>
</reference>
<feature type="domain" description="Saccharopine dehydrogenase NADP binding" evidence="2">
    <location>
        <begin position="7"/>
        <end position="120"/>
    </location>
</feature>
<sequence length="130" mass="13794">MASRYDIVVLGVTGFTGSYIVRAIATSPLFKGKTIAVAGRSEAKVCAALVEIDTDIGVAEISNIPVIIADTSDDESLEAMAKQAKVIINAVGPRFFLYRLHGETVVRDSVMNGANYVDVAGEPAFLESIE</sequence>
<accession>A0AAV5TEV8</accession>
<dbReference type="InterPro" id="IPR051276">
    <property type="entry name" value="Saccharopine_DH-like_oxidrdct"/>
</dbReference>
<dbReference type="GO" id="GO:0009247">
    <property type="term" value="P:glycolipid biosynthetic process"/>
    <property type="evidence" value="ECO:0007669"/>
    <property type="project" value="TreeGrafter"/>
</dbReference>
<dbReference type="Proteomes" id="UP001432027">
    <property type="component" value="Unassembled WGS sequence"/>
</dbReference>
<dbReference type="AlphaFoldDB" id="A0AAV5TEV8"/>
<dbReference type="Pfam" id="PF03435">
    <property type="entry name" value="Sacchrp_dh_NADP"/>
    <property type="match status" value="1"/>
</dbReference>
<evidence type="ECO:0000313" key="4">
    <source>
        <dbReference type="Proteomes" id="UP001432027"/>
    </source>
</evidence>
<dbReference type="Gene3D" id="3.40.50.720">
    <property type="entry name" value="NAD(P)-binding Rossmann-like Domain"/>
    <property type="match status" value="1"/>
</dbReference>
<dbReference type="InterPro" id="IPR005097">
    <property type="entry name" value="Sacchrp_dh_NADP-bd"/>
</dbReference>
<dbReference type="GO" id="GO:0005811">
    <property type="term" value="C:lipid droplet"/>
    <property type="evidence" value="ECO:0007669"/>
    <property type="project" value="TreeGrafter"/>
</dbReference>
<dbReference type="PANTHER" id="PTHR12286:SF5">
    <property type="entry name" value="SACCHAROPINE DEHYDROGENASE-LIKE OXIDOREDUCTASE"/>
    <property type="match status" value="1"/>
</dbReference>
<evidence type="ECO:0000313" key="3">
    <source>
        <dbReference type="EMBL" id="GMS92684.1"/>
    </source>
</evidence>
<dbReference type="EMBL" id="BTSX01000004">
    <property type="protein sequence ID" value="GMS92684.1"/>
    <property type="molecule type" value="Genomic_DNA"/>
</dbReference>
<name>A0AAV5TEV8_9BILA</name>
<gene>
    <name evidence="3" type="ORF">PENTCL1PPCAC_14859</name>
</gene>
<evidence type="ECO:0000256" key="1">
    <source>
        <dbReference type="ARBA" id="ARBA00038048"/>
    </source>
</evidence>
<keyword evidence="4" id="KW-1185">Reference proteome</keyword>